<reference evidence="6 7" key="1">
    <citation type="submission" date="2016-03" db="EMBL/GenBank/DDBJ databases">
        <title>Complete genome sequence of Shewanella psychrophila WP2, a deep sea bacterium isolated from west Pacific sediment.</title>
        <authorList>
            <person name="Xu G."/>
            <person name="Jian H."/>
        </authorList>
    </citation>
    <scope>NUCLEOTIDE SEQUENCE [LARGE SCALE GENOMIC DNA]</scope>
    <source>
        <strain evidence="6 7">WP2</strain>
    </source>
</reference>
<dbReference type="RefSeq" id="WP_077755035.1">
    <property type="nucleotide sequence ID" value="NZ_CP014782.1"/>
</dbReference>
<dbReference type="PANTHER" id="PTHR30629">
    <property type="entry name" value="PROPHAGE INTEGRASE"/>
    <property type="match status" value="1"/>
</dbReference>
<dbReference type="OrthoDB" id="9795573at2"/>
<dbReference type="InterPro" id="IPR010998">
    <property type="entry name" value="Integrase_recombinase_N"/>
</dbReference>
<keyword evidence="7" id="KW-1185">Reference proteome</keyword>
<keyword evidence="3" id="KW-0238">DNA-binding</keyword>
<dbReference type="GO" id="GO:0003677">
    <property type="term" value="F:DNA binding"/>
    <property type="evidence" value="ECO:0007669"/>
    <property type="project" value="UniProtKB-KW"/>
</dbReference>
<dbReference type="AlphaFoldDB" id="A0A1S6HXI4"/>
<evidence type="ECO:0000313" key="7">
    <source>
        <dbReference type="Proteomes" id="UP000189545"/>
    </source>
</evidence>
<dbReference type="STRING" id="225848.Sps_05142"/>
<dbReference type="InterPro" id="IPR013762">
    <property type="entry name" value="Integrase-like_cat_sf"/>
</dbReference>
<evidence type="ECO:0000259" key="5">
    <source>
        <dbReference type="PROSITE" id="PS51898"/>
    </source>
</evidence>
<dbReference type="Gene3D" id="1.10.150.130">
    <property type="match status" value="1"/>
</dbReference>
<dbReference type="InterPro" id="IPR050808">
    <property type="entry name" value="Phage_Integrase"/>
</dbReference>
<proteinExistence type="inferred from homology"/>
<organism evidence="6 7">
    <name type="scientific">Shewanella psychrophila</name>
    <dbReference type="NCBI Taxonomy" id="225848"/>
    <lineage>
        <taxon>Bacteria</taxon>
        <taxon>Pseudomonadati</taxon>
        <taxon>Pseudomonadota</taxon>
        <taxon>Gammaproteobacteria</taxon>
        <taxon>Alteromonadales</taxon>
        <taxon>Shewanellaceae</taxon>
        <taxon>Shewanella</taxon>
    </lineage>
</organism>
<dbReference type="Pfam" id="PF00589">
    <property type="entry name" value="Phage_integrase"/>
    <property type="match status" value="1"/>
</dbReference>
<keyword evidence="2" id="KW-0229">DNA integration</keyword>
<comment type="similarity">
    <text evidence="1">Belongs to the 'phage' integrase family.</text>
</comment>
<evidence type="ECO:0000256" key="1">
    <source>
        <dbReference type="ARBA" id="ARBA00008857"/>
    </source>
</evidence>
<evidence type="ECO:0000256" key="2">
    <source>
        <dbReference type="ARBA" id="ARBA00022908"/>
    </source>
</evidence>
<dbReference type="KEGG" id="spsw:Sps_05142"/>
<dbReference type="SUPFAM" id="SSF56349">
    <property type="entry name" value="DNA breaking-rejoining enzymes"/>
    <property type="match status" value="1"/>
</dbReference>
<protein>
    <submittedName>
        <fullName evidence="6">Phage integrase family protein</fullName>
    </submittedName>
</protein>
<dbReference type="InterPro" id="IPR011010">
    <property type="entry name" value="DNA_brk_join_enz"/>
</dbReference>
<dbReference type="Proteomes" id="UP000189545">
    <property type="component" value="Chromosome"/>
</dbReference>
<keyword evidence="4" id="KW-0233">DNA recombination</keyword>
<name>A0A1S6HXI4_9GAMM</name>
<dbReference type="PANTHER" id="PTHR30629:SF6">
    <property type="entry name" value="PROPHAGE INTEGRASE INTA-RELATED"/>
    <property type="match status" value="1"/>
</dbReference>
<dbReference type="GO" id="GO:0015074">
    <property type="term" value="P:DNA integration"/>
    <property type="evidence" value="ECO:0007669"/>
    <property type="project" value="UniProtKB-KW"/>
</dbReference>
<dbReference type="Gene3D" id="1.10.443.10">
    <property type="entry name" value="Intergrase catalytic core"/>
    <property type="match status" value="1"/>
</dbReference>
<evidence type="ECO:0000313" key="6">
    <source>
        <dbReference type="EMBL" id="AQS40211.1"/>
    </source>
</evidence>
<dbReference type="EMBL" id="CP014782">
    <property type="protein sequence ID" value="AQS40211.1"/>
    <property type="molecule type" value="Genomic_DNA"/>
</dbReference>
<dbReference type="PROSITE" id="PS51898">
    <property type="entry name" value="TYR_RECOMBINASE"/>
    <property type="match status" value="1"/>
</dbReference>
<feature type="domain" description="Tyr recombinase" evidence="5">
    <location>
        <begin position="206"/>
        <end position="377"/>
    </location>
</feature>
<dbReference type="InterPro" id="IPR002104">
    <property type="entry name" value="Integrase_catalytic"/>
</dbReference>
<gene>
    <name evidence="6" type="ORF">Sps_05142</name>
</gene>
<dbReference type="GO" id="GO:0006310">
    <property type="term" value="P:DNA recombination"/>
    <property type="evidence" value="ECO:0007669"/>
    <property type="project" value="UniProtKB-KW"/>
</dbReference>
<evidence type="ECO:0000256" key="4">
    <source>
        <dbReference type="ARBA" id="ARBA00023172"/>
    </source>
</evidence>
<accession>A0A1S6HXI4</accession>
<evidence type="ECO:0000256" key="3">
    <source>
        <dbReference type="ARBA" id="ARBA00023125"/>
    </source>
</evidence>
<sequence>MASGVDVSKLNDSALRRWLKGGITRDFRDLRFPELRLRANADRDKASVFLVLNIGGETKWEKIATWPSVCIKTLTNDLPVMLAKRSTGNMVIGQFEKLADLLNWYQAHIKNNSTYSASWRSNVASLIKCHLMPRLGMMRLSEISFSEVDTHLVKTMLQDEFSPNYIREAVNKLKVAFAAAAKLRLLNTNPIAGYQVTDSIKLDGARDTRLFETDLTELFIRLSAELMPVQMLFVLMMMFGTRINETRQARWEYFAGDTWVIPASHAKNKQEHRLPLTESARVLLKRYKLWQLKHVGKRAYLFPGMAGPISIRTAHKWNTHIRFKHFTSHDLRILFRTMVADLGVDTMIGERLVNHALPVLLRTYVKSTLDKGMSQALEQYHAYLIDRGFSSVAPEILPRSNIDYENPQSQMASGWV</sequence>